<gene>
    <name evidence="2" type="ORF">E2R62_22435</name>
</gene>
<protein>
    <submittedName>
        <fullName evidence="2">Uncharacterized protein</fullName>
    </submittedName>
</protein>
<dbReference type="EMBL" id="CP038008">
    <property type="protein sequence ID" value="QBY31294.1"/>
    <property type="molecule type" value="Genomic_DNA"/>
</dbReference>
<reference evidence="2" key="1">
    <citation type="submission" date="2019-03" db="EMBL/GenBank/DDBJ databases">
        <title>Complete genome sequence of enteropathogenic Citrobacter rodentium strain DBS100.</title>
        <authorList>
            <person name="Popov G."/>
            <person name="Fiebig A."/>
            <person name="Shideler S."/>
            <person name="Coombes B."/>
            <person name="Savchenko A."/>
        </authorList>
    </citation>
    <scope>NUCLEOTIDE SEQUENCE</scope>
    <source>
        <strain evidence="2">DBS100</strain>
    </source>
</reference>
<accession>A0A482PV76</accession>
<organism evidence="2">
    <name type="scientific">Citrobacter rodentium</name>
    <dbReference type="NCBI Taxonomy" id="67825"/>
    <lineage>
        <taxon>Bacteria</taxon>
        <taxon>Pseudomonadati</taxon>
        <taxon>Pseudomonadota</taxon>
        <taxon>Gammaproteobacteria</taxon>
        <taxon>Enterobacterales</taxon>
        <taxon>Enterobacteriaceae</taxon>
        <taxon>Citrobacter</taxon>
    </lineage>
</organism>
<dbReference type="AlphaFoldDB" id="A0A482PV76"/>
<proteinExistence type="predicted"/>
<evidence type="ECO:0000313" key="2">
    <source>
        <dbReference type="EMBL" id="QBY31294.1"/>
    </source>
</evidence>
<evidence type="ECO:0000256" key="1">
    <source>
        <dbReference type="SAM" id="MobiDB-lite"/>
    </source>
</evidence>
<sequence>MLTPDGAALIRPTHTIPMPPPVGRIRHLRRHPAMLMPDDAALIRPTSAPSHAHPVGRIRRLRRHPAKVFPLTAAGSLTASSAISARGSAPTAVRRSFAAFC</sequence>
<feature type="region of interest" description="Disordered" evidence="1">
    <location>
        <begin position="1"/>
        <end position="22"/>
    </location>
</feature>
<name>A0A482PV76_CITRO</name>